<accession>A0A246FBA7</accession>
<dbReference type="STRING" id="46680.GCA_000807755_04215"/>
<reference evidence="4 8" key="5">
    <citation type="submission" date="2020-02" db="EMBL/GenBank/DDBJ databases">
        <title>Integrative conjugative elements (ICEs) and plasmids drive adaptation of Pseudomonas nitroreducens strain HBP1 to wastewater environment.</title>
        <authorList>
            <person name="Sentchilo V."/>
            <person name="Carraro N."/>
            <person name="Bertelli C."/>
            <person name="van der Meer J.R."/>
        </authorList>
    </citation>
    <scope>NUCLEOTIDE SEQUENCE [LARGE SCALE GENOMIC DNA]</scope>
    <source>
        <strain evidence="4 8">HBP1</strain>
    </source>
</reference>
<evidence type="ECO:0000313" key="5">
    <source>
        <dbReference type="EMBL" id="TLP72470.1"/>
    </source>
</evidence>
<dbReference type="GeneID" id="300408417"/>
<dbReference type="Proteomes" id="UP000608450">
    <property type="component" value="Unassembled WGS sequence"/>
</dbReference>
<dbReference type="SUPFAM" id="SSF69118">
    <property type="entry name" value="AhpD-like"/>
    <property type="match status" value="1"/>
</dbReference>
<dbReference type="EMBL" id="VASG01000005">
    <property type="protein sequence ID" value="TLP72470.1"/>
    <property type="molecule type" value="Genomic_DNA"/>
</dbReference>
<protein>
    <submittedName>
        <fullName evidence="2">Carboxymuconolactone decarboxylase family protein</fullName>
    </submittedName>
</protein>
<dbReference type="KEGG" id="pnt:G5B91_24255"/>
<sequence length="115" mass="11926">MLFNWSEYVPAVKKAFGALGKKHPKMIAAYQALEAAAADGDALDAKTRELIAIAVAITTRCDGCIGVHAEAARKAGATEAEIAQTLATAISLNAGAAYIYSLRALEAYESAAAPK</sequence>
<reference evidence="3 6" key="1">
    <citation type="submission" date="2017-06" db="EMBL/GenBank/DDBJ databases">
        <title>Draft genome of Pseudomonas nitroreducens DF05.</title>
        <authorList>
            <person name="Iyer R."/>
        </authorList>
    </citation>
    <scope>NUCLEOTIDE SEQUENCE [LARGE SCALE GENOMIC DNA]</scope>
    <source>
        <strain evidence="3 6">DF05</strain>
    </source>
</reference>
<dbReference type="GO" id="GO:0051920">
    <property type="term" value="F:peroxiredoxin activity"/>
    <property type="evidence" value="ECO:0007669"/>
    <property type="project" value="InterPro"/>
</dbReference>
<dbReference type="EMBL" id="CP049140">
    <property type="protein sequence ID" value="QIE89206.1"/>
    <property type="molecule type" value="Genomic_DNA"/>
</dbReference>
<dbReference type="EMBL" id="NJBA01000002">
    <property type="protein sequence ID" value="OWP51584.1"/>
    <property type="molecule type" value="Genomic_DNA"/>
</dbReference>
<name>A0A246FBA7_PSENT</name>
<dbReference type="InterPro" id="IPR004675">
    <property type="entry name" value="AhpD_core"/>
</dbReference>
<evidence type="ECO:0000259" key="1">
    <source>
        <dbReference type="Pfam" id="PF02627"/>
    </source>
</evidence>
<dbReference type="eggNOG" id="COG0599">
    <property type="taxonomic scope" value="Bacteria"/>
</dbReference>
<evidence type="ECO:0000313" key="2">
    <source>
        <dbReference type="EMBL" id="MBG6286867.1"/>
    </source>
</evidence>
<evidence type="ECO:0000313" key="4">
    <source>
        <dbReference type="EMBL" id="QIE89206.1"/>
    </source>
</evidence>
<dbReference type="EMBL" id="JADTFC010000008">
    <property type="protein sequence ID" value="MBG6286867.1"/>
    <property type="molecule type" value="Genomic_DNA"/>
</dbReference>
<dbReference type="Proteomes" id="UP000307510">
    <property type="component" value="Unassembled WGS sequence"/>
</dbReference>
<keyword evidence="9" id="KW-1185">Reference proteome</keyword>
<organism evidence="3 6">
    <name type="scientific">Pseudomonas nitroreducens</name>
    <dbReference type="NCBI Taxonomy" id="46680"/>
    <lineage>
        <taxon>Bacteria</taxon>
        <taxon>Pseudomonadati</taxon>
        <taxon>Pseudomonadota</taxon>
        <taxon>Gammaproteobacteria</taxon>
        <taxon>Pseudomonadales</taxon>
        <taxon>Pseudomonadaceae</taxon>
        <taxon>Pseudomonas</taxon>
    </lineage>
</organism>
<evidence type="ECO:0000313" key="9">
    <source>
        <dbReference type="Proteomes" id="UP000608450"/>
    </source>
</evidence>
<dbReference type="NCBIfam" id="TIGR00778">
    <property type="entry name" value="ahpD_dom"/>
    <property type="match status" value="1"/>
</dbReference>
<dbReference type="Proteomes" id="UP000198145">
    <property type="component" value="Unassembled WGS sequence"/>
</dbReference>
<dbReference type="Proteomes" id="UP000501063">
    <property type="component" value="Chromosome"/>
</dbReference>
<dbReference type="Pfam" id="PF02627">
    <property type="entry name" value="CMD"/>
    <property type="match status" value="1"/>
</dbReference>
<dbReference type="PANTHER" id="PTHR33930">
    <property type="entry name" value="ALKYL HYDROPEROXIDE REDUCTASE AHPD"/>
    <property type="match status" value="1"/>
</dbReference>
<dbReference type="RefSeq" id="WP_017522075.1">
    <property type="nucleotide sequence ID" value="NZ_CAMIIC010000023.1"/>
</dbReference>
<dbReference type="InterPro" id="IPR003779">
    <property type="entry name" value="CMD-like"/>
</dbReference>
<dbReference type="Gene3D" id="1.20.1290.10">
    <property type="entry name" value="AhpD-like"/>
    <property type="match status" value="1"/>
</dbReference>
<gene>
    <name evidence="3" type="ORF">CEG18_04765</name>
    <name evidence="5" type="ORF">FEA48_19555</name>
    <name evidence="4" type="ORF">G5B91_24255</name>
    <name evidence="2" type="ORF">I5I61_05350</name>
</gene>
<evidence type="ECO:0000313" key="3">
    <source>
        <dbReference type="EMBL" id="OWP51584.1"/>
    </source>
</evidence>
<reference evidence="2 9" key="6">
    <citation type="submission" date="2020-11" db="EMBL/GenBank/DDBJ databases">
        <title>Enhanced detection system for hospital associated transmission using whole genome sequencing surveillance.</title>
        <authorList>
            <person name="Harrison L.H."/>
            <person name="Van Tyne D."/>
            <person name="Marsh J.W."/>
            <person name="Griffith M.P."/>
            <person name="Snyder D.J."/>
            <person name="Cooper V.S."/>
            <person name="Mustapha M."/>
        </authorList>
    </citation>
    <scope>NUCLEOTIDE SEQUENCE [LARGE SCALE GENOMIC DNA]</scope>
    <source>
        <strain evidence="2 9">PSA00705</strain>
    </source>
</reference>
<proteinExistence type="predicted"/>
<reference evidence="5 7" key="2">
    <citation type="submission" date="2019-05" db="EMBL/GenBank/DDBJ databases">
        <authorList>
            <person name="Moore K."/>
            <person name="O'Neill P."/>
            <person name="Farbos A."/>
            <person name="Studholme D.J."/>
        </authorList>
    </citation>
    <scope>NUCLEOTIDE SEQUENCE [LARGE SCALE GENOMIC DNA]</scope>
    <source>
        <strain evidence="5 7">DSM 9128</strain>
    </source>
</reference>
<feature type="domain" description="Carboxymuconolactone decarboxylase-like" evidence="1">
    <location>
        <begin position="24"/>
        <end position="107"/>
    </location>
</feature>
<evidence type="ECO:0000313" key="8">
    <source>
        <dbReference type="Proteomes" id="UP000501063"/>
    </source>
</evidence>
<dbReference type="InterPro" id="IPR029032">
    <property type="entry name" value="AhpD-like"/>
</dbReference>
<reference evidence="7" key="3">
    <citation type="submission" date="2019-06" db="EMBL/GenBank/DDBJ databases">
        <title>AzeR, a transcriptional regulator that responds to azelaic acid in Pseudomonas nitroreducens.</title>
        <authorList>
            <person name="Bez C."/>
            <person name="Javvadi S.G."/>
            <person name="Bertani I."/>
            <person name="Devescovi G."/>
            <person name="Studholme D.J."/>
            <person name="Geller A."/>
            <person name="Levy A."/>
            <person name="Venturi V."/>
        </authorList>
    </citation>
    <scope>NUCLEOTIDE SEQUENCE [LARGE SCALE GENOMIC DNA]</scope>
    <source>
        <strain evidence="7">DSM 9128</strain>
    </source>
</reference>
<evidence type="ECO:0000313" key="7">
    <source>
        <dbReference type="Proteomes" id="UP000307510"/>
    </source>
</evidence>
<dbReference type="PANTHER" id="PTHR33930:SF2">
    <property type="entry name" value="BLR3452 PROTEIN"/>
    <property type="match status" value="1"/>
</dbReference>
<reference evidence="5" key="4">
    <citation type="submission" date="2019-09" db="EMBL/GenBank/DDBJ databases">
        <title>AzeR, a transcriptional regulator that responds to azelaic acid in Pseudomonas nitroreducens.</title>
        <authorList>
            <person name="Bez C."/>
            <person name="Javvadi S.G."/>
            <person name="Bertani I."/>
            <person name="Devescovi G."/>
            <person name="Studholme D.J."/>
            <person name="Geller A."/>
            <person name="Levy A."/>
            <person name="Venturi V."/>
        </authorList>
    </citation>
    <scope>NUCLEOTIDE SEQUENCE</scope>
    <source>
        <strain evidence="5">DSM 9128</strain>
    </source>
</reference>
<evidence type="ECO:0000313" key="6">
    <source>
        <dbReference type="Proteomes" id="UP000198145"/>
    </source>
</evidence>
<dbReference type="AlphaFoldDB" id="A0A246FBA7"/>